<protein>
    <submittedName>
        <fullName evidence="2">Uncharacterized protein</fullName>
    </submittedName>
</protein>
<evidence type="ECO:0000313" key="2">
    <source>
        <dbReference type="WBParaSite" id="nRc.2.0.1.t00396-RA"/>
    </source>
</evidence>
<dbReference type="Proteomes" id="UP000887565">
    <property type="component" value="Unplaced"/>
</dbReference>
<keyword evidence="1" id="KW-1185">Reference proteome</keyword>
<dbReference type="WBParaSite" id="nRc.2.0.1.t00396-RA">
    <property type="protein sequence ID" value="nRc.2.0.1.t00396-RA"/>
    <property type="gene ID" value="nRc.2.0.1.g00396"/>
</dbReference>
<sequence length="87" mass="9348">MDELYSQICWKIDDNQHTLLQRFISGLGETVSIGKDSGDAVAATSSNTQHNDLLESSAVDPSPCNANAADVDYTALLNREFTADASI</sequence>
<reference evidence="2" key="1">
    <citation type="submission" date="2022-11" db="UniProtKB">
        <authorList>
            <consortium name="WormBaseParasite"/>
        </authorList>
    </citation>
    <scope>IDENTIFICATION</scope>
</reference>
<proteinExistence type="predicted"/>
<name>A0A915HGG8_ROMCU</name>
<evidence type="ECO:0000313" key="1">
    <source>
        <dbReference type="Proteomes" id="UP000887565"/>
    </source>
</evidence>
<accession>A0A915HGG8</accession>
<organism evidence="1 2">
    <name type="scientific">Romanomermis culicivorax</name>
    <name type="common">Nematode worm</name>
    <dbReference type="NCBI Taxonomy" id="13658"/>
    <lineage>
        <taxon>Eukaryota</taxon>
        <taxon>Metazoa</taxon>
        <taxon>Ecdysozoa</taxon>
        <taxon>Nematoda</taxon>
        <taxon>Enoplea</taxon>
        <taxon>Dorylaimia</taxon>
        <taxon>Mermithida</taxon>
        <taxon>Mermithoidea</taxon>
        <taxon>Mermithidae</taxon>
        <taxon>Romanomermis</taxon>
    </lineage>
</organism>
<dbReference type="AlphaFoldDB" id="A0A915HGG8"/>